<dbReference type="PANTHER" id="PTHR24401:SF29">
    <property type="entry name" value="SI:CH211-243P7.3-RELATED"/>
    <property type="match status" value="1"/>
</dbReference>
<feature type="compositionally biased region" description="Low complexity" evidence="1">
    <location>
        <begin position="977"/>
        <end position="988"/>
    </location>
</feature>
<feature type="region of interest" description="Disordered" evidence="1">
    <location>
        <begin position="892"/>
        <end position="917"/>
    </location>
</feature>
<feature type="compositionally biased region" description="Polar residues" evidence="1">
    <location>
        <begin position="948"/>
        <end position="964"/>
    </location>
</feature>
<feature type="region of interest" description="Disordered" evidence="1">
    <location>
        <begin position="938"/>
        <end position="996"/>
    </location>
</feature>
<feature type="region of interest" description="Disordered" evidence="1">
    <location>
        <begin position="1265"/>
        <end position="1287"/>
    </location>
</feature>
<dbReference type="GeneID" id="109471641"/>
<sequence>MEAVEKRHRSVPSPANPVPDTILFGQYQGRSFRWLCENDMGYVISLLAKHQHERRTNKSESAYMLNKDDLGSYALRCPGVAQAVRDRQTRDGAQAVTQSSQSVCQVGLGSVMGFGKYRDKTYEDVLKGHETYVKWVLGESPKIGSPMDTFRKFAIQWKESQSQPQPAAQSSQGQSSKSEASLQVSQTARPSAVTPSPVSSTFRRLGPQSAAATSTMTPRAVASQPSVLPLRREMLRPRPVASQPPVPRQGLSQPAVLPSRLNTASPAAVESSSQSAEITLPTAWLLSQLPAEQWDWLGKAMFRNVAGRPKLVTDIRLWWYPPQPVLCLPQAPASPDAYFRRPFFLWMPYRMWAVRLRCVDSQCSGDRLTSAGLYRTVRRVLDVDGWYYMGTEYLECPQCGKKVAAWSGDILRQLDPGHRSLFPAILTYRYSCDYRVLRFLRERTLGNSVTQLRKHILEQHSEAYLKRCLHYLTDCEQFINRVVVRPSFAAPPVMTDVPQPKWLLAVYAKDVLQRLGEVKASVTSIFGTVIKMDSTKKVTKKLAGAAAGTAAWVTNVGNEHGQILMSVLTAAEGQGLKPMGKGLVRRYRDAGVEAPKLLYVDRDCCSTRTTALFPGWDDLVIRLDVWHFMRRIASTCTTESHPLYASFVAGLSHCIFKWDPSDVALLLRAKQAELSKEGRGDCDAARFVSRKELQLHCRRMTRGTEETTRLIQELIDTYDSSKGTDTMGVPLLDHERARQMWKDQQCHVSCLQDPAGFQLYMETGMQLKGGMVLPTYRCSRGSTSLESFHLHLQRFIPGTSASAAHFQAYLLEGLVRWNKDRAVAAVAGETSSLRTYSGWLQSSVNRASEAVLGRSLCPGFHTPGQYTGELLGIEYLFAQTGKQMEEICLDPDVPDGLEKTEVDPDEGFEDLDVSEEDPTISTIANASVAYPLVSAGQTPPGVGAEASAGQTAEAPSSPGAQTVEATCDDTGDDGTRSPSPESSTSSAAEECHGPDGAAGYQHVQTLAKALVSLRTLTCLPDSKVEELVKLWERLPDSDKERLSYSARHQKKLSKGRFKATKSSSIAGVESVKRCMVGENAGPAQWPNASRLVEAICLQLCADHPTATKTAAGVTTQRWSVIMKEYSHIRQLVLSNVLLMSQTSLQLYDINTRTLTQWYNKRQKAQERQILLQGVSQPSASTVSDVPAPEPRAKPESIAPAIHPAPLVFPCPPNTAGQARNIRCMPAPPVVLVTQQQMGRGYIPPVAAQVPAASVTSSTKSARWYRKKKATEEDQGQQKRKYSRKAGSNTCSICGKPKLKEFGHSRFGRETFCESSSSLSVQQWLAQKRAEAAAKKDPPQN</sequence>
<evidence type="ECO:0000313" key="4">
    <source>
        <dbReference type="RefSeq" id="XP_019626538.1"/>
    </source>
</evidence>
<dbReference type="InterPro" id="IPR046616">
    <property type="entry name" value="DUF6729"/>
</dbReference>
<dbReference type="PANTHER" id="PTHR24401">
    <property type="entry name" value="SI:CH211-243P7.3-RELATED"/>
    <property type="match status" value="1"/>
</dbReference>
<keyword evidence="3" id="KW-1185">Reference proteome</keyword>
<evidence type="ECO:0000256" key="1">
    <source>
        <dbReference type="SAM" id="MobiDB-lite"/>
    </source>
</evidence>
<feature type="region of interest" description="Disordered" evidence="1">
    <location>
        <begin position="158"/>
        <end position="230"/>
    </location>
</feature>
<dbReference type="OrthoDB" id="8942218at2759"/>
<gene>
    <name evidence="4" type="primary">LOC109471641</name>
</gene>
<accession>A0A6P4YQ62</accession>
<feature type="compositionally biased region" description="Acidic residues" evidence="1">
    <location>
        <begin position="903"/>
        <end position="917"/>
    </location>
</feature>
<feature type="domain" description="DUF6729" evidence="2">
    <location>
        <begin position="288"/>
        <end position="512"/>
    </location>
</feature>
<evidence type="ECO:0000259" key="2">
    <source>
        <dbReference type="Pfam" id="PF20499"/>
    </source>
</evidence>
<feature type="compositionally biased region" description="Low complexity" evidence="1">
    <location>
        <begin position="190"/>
        <end position="201"/>
    </location>
</feature>
<reference evidence="4" key="1">
    <citation type="submission" date="2025-08" db="UniProtKB">
        <authorList>
            <consortium name="RefSeq"/>
        </authorList>
    </citation>
    <scope>IDENTIFICATION</scope>
    <source>
        <tissue evidence="4">Gonad</tissue>
    </source>
</reference>
<organism evidence="3 4">
    <name type="scientific">Branchiostoma belcheri</name>
    <name type="common">Amphioxus</name>
    <dbReference type="NCBI Taxonomy" id="7741"/>
    <lineage>
        <taxon>Eukaryota</taxon>
        <taxon>Metazoa</taxon>
        <taxon>Chordata</taxon>
        <taxon>Cephalochordata</taxon>
        <taxon>Leptocardii</taxon>
        <taxon>Amphioxiformes</taxon>
        <taxon>Branchiostomatidae</taxon>
        <taxon>Branchiostoma</taxon>
    </lineage>
</organism>
<feature type="compositionally biased region" description="Low complexity" evidence="1">
    <location>
        <begin position="158"/>
        <end position="181"/>
    </location>
</feature>
<protein>
    <submittedName>
        <fullName evidence="4">Uncharacterized protein LOC109471641</fullName>
    </submittedName>
</protein>
<proteinExistence type="predicted"/>
<evidence type="ECO:0000313" key="3">
    <source>
        <dbReference type="Proteomes" id="UP000515135"/>
    </source>
</evidence>
<dbReference type="KEGG" id="bbel:109471641"/>
<dbReference type="RefSeq" id="XP_019626538.1">
    <property type="nucleotide sequence ID" value="XM_019770979.1"/>
</dbReference>
<name>A0A6P4YQ62_BRABE</name>
<dbReference type="Proteomes" id="UP000515135">
    <property type="component" value="Unplaced"/>
</dbReference>
<dbReference type="Pfam" id="PF20499">
    <property type="entry name" value="DUF6729"/>
    <property type="match status" value="1"/>
</dbReference>